<evidence type="ECO:0000313" key="10">
    <source>
        <dbReference type="Proteomes" id="UP000012960"/>
    </source>
</evidence>
<dbReference type="PANTHER" id="PTHR31221:SF83">
    <property type="entry name" value="WRKY TRANSCRIPTION FACTOR 75-RELATED"/>
    <property type="match status" value="1"/>
</dbReference>
<gene>
    <name evidence="8" type="ORF">GSMUA_154090.1</name>
</gene>
<dbReference type="OrthoDB" id="1915472at2759"/>
<dbReference type="PROSITE" id="PS50811">
    <property type="entry name" value="WRKY"/>
    <property type="match status" value="1"/>
</dbReference>
<organism evidence="9 10">
    <name type="scientific">Musa acuminata subsp. malaccensis</name>
    <name type="common">Wild banana</name>
    <name type="synonym">Musa malaccensis</name>
    <dbReference type="NCBI Taxonomy" id="214687"/>
    <lineage>
        <taxon>Eukaryota</taxon>
        <taxon>Viridiplantae</taxon>
        <taxon>Streptophyta</taxon>
        <taxon>Embryophyta</taxon>
        <taxon>Tracheophyta</taxon>
        <taxon>Spermatophyta</taxon>
        <taxon>Magnoliopsida</taxon>
        <taxon>Liliopsida</taxon>
        <taxon>Zingiberales</taxon>
        <taxon>Musaceae</taxon>
        <taxon>Musa</taxon>
    </lineage>
</organism>
<feature type="domain" description="WRKY" evidence="7">
    <location>
        <begin position="100"/>
        <end position="165"/>
    </location>
</feature>
<evidence type="ECO:0000313" key="8">
    <source>
        <dbReference type="EMBL" id="CAG1845614.1"/>
    </source>
</evidence>
<evidence type="ECO:0000313" key="9">
    <source>
        <dbReference type="EnsemblPlants" id="Ma06_p07970.1"/>
    </source>
</evidence>
<evidence type="ECO:0000256" key="4">
    <source>
        <dbReference type="ARBA" id="ARBA00023163"/>
    </source>
</evidence>
<dbReference type="GO" id="GO:0006355">
    <property type="term" value="P:regulation of DNA-templated transcription"/>
    <property type="evidence" value="ECO:0000318"/>
    <property type="project" value="GO_Central"/>
</dbReference>
<dbReference type="InterPro" id="IPR036576">
    <property type="entry name" value="WRKY_dom_sf"/>
</dbReference>
<dbReference type="Proteomes" id="UP000012960">
    <property type="component" value="Unplaced"/>
</dbReference>
<name>A0A804JDV7_MUSAM</name>
<dbReference type="EnsemblPlants" id="Ma06_t07970.1">
    <property type="protein sequence ID" value="Ma06_p07970.1"/>
    <property type="gene ID" value="Ma06_g07970"/>
</dbReference>
<evidence type="ECO:0000256" key="2">
    <source>
        <dbReference type="ARBA" id="ARBA00023015"/>
    </source>
</evidence>
<dbReference type="OMA" id="NIPRMER"/>
<reference evidence="9" key="2">
    <citation type="submission" date="2021-05" db="UniProtKB">
        <authorList>
            <consortium name="EnsemblPlants"/>
        </authorList>
    </citation>
    <scope>IDENTIFICATION</scope>
    <source>
        <strain evidence="9">subsp. malaccensis</strain>
    </source>
</reference>
<dbReference type="FunFam" id="2.20.25.80:FF:000003">
    <property type="entry name" value="WRKY transcription factor 57"/>
    <property type="match status" value="1"/>
</dbReference>
<keyword evidence="5" id="KW-0539">Nucleus</keyword>
<evidence type="ECO:0000256" key="3">
    <source>
        <dbReference type="ARBA" id="ARBA00023125"/>
    </source>
</evidence>
<evidence type="ECO:0000256" key="5">
    <source>
        <dbReference type="ARBA" id="ARBA00023242"/>
    </source>
</evidence>
<keyword evidence="4" id="KW-0804">Transcription</keyword>
<evidence type="ECO:0000256" key="1">
    <source>
        <dbReference type="ARBA" id="ARBA00004123"/>
    </source>
</evidence>
<proteinExistence type="predicted"/>
<keyword evidence="10" id="KW-1185">Reference proteome</keyword>
<dbReference type="EMBL" id="HG996471">
    <property type="protein sequence ID" value="CAG1845614.1"/>
    <property type="molecule type" value="Genomic_DNA"/>
</dbReference>
<reference evidence="8" key="1">
    <citation type="submission" date="2021-03" db="EMBL/GenBank/DDBJ databases">
        <authorList>
            <consortium name="Genoscope - CEA"/>
            <person name="William W."/>
        </authorList>
    </citation>
    <scope>NUCLEOTIDE SEQUENCE</scope>
    <source>
        <strain evidence="8">Doubled-haploid Pahang</strain>
    </source>
</reference>
<evidence type="ECO:0000259" key="7">
    <source>
        <dbReference type="PROSITE" id="PS50811"/>
    </source>
</evidence>
<accession>A0A804JDV7</accession>
<sequence>MENYPLRFPSQQPSGSFSTPCLSLLPADMIGDIQVFDTLQGGNSAGFLRSKDVVEVPTSQGYGAYQLMESFAGSRENEEKPSKKKEKKVRKPRYAFQTRSHVDVLDDGYRWRKYGQKAVKNNRFPRSYYKCTHQGCSVKKQVQRLSRDEGIVVTTYEGVHTHPTEKPHDNFQDILNQMQIYSNF</sequence>
<dbReference type="AlphaFoldDB" id="A0A804JDV7"/>
<dbReference type="Pfam" id="PF03106">
    <property type="entry name" value="WRKY"/>
    <property type="match status" value="1"/>
</dbReference>
<evidence type="ECO:0000256" key="6">
    <source>
        <dbReference type="SAM" id="MobiDB-lite"/>
    </source>
</evidence>
<keyword evidence="2" id="KW-0805">Transcription regulation</keyword>
<dbReference type="GO" id="GO:0005634">
    <property type="term" value="C:nucleus"/>
    <property type="evidence" value="ECO:0000318"/>
    <property type="project" value="GO_Central"/>
</dbReference>
<dbReference type="SUPFAM" id="SSF118290">
    <property type="entry name" value="WRKY DNA-binding domain"/>
    <property type="match status" value="1"/>
</dbReference>
<dbReference type="InterPro" id="IPR003657">
    <property type="entry name" value="WRKY_dom"/>
</dbReference>
<dbReference type="Gramene" id="Ma06_t07970.1">
    <property type="protein sequence ID" value="Ma06_p07970.1"/>
    <property type="gene ID" value="Ma06_g07970"/>
</dbReference>
<dbReference type="GO" id="GO:0003700">
    <property type="term" value="F:DNA-binding transcription factor activity"/>
    <property type="evidence" value="ECO:0000318"/>
    <property type="project" value="GO_Central"/>
</dbReference>
<dbReference type="SMART" id="SM00774">
    <property type="entry name" value="WRKY"/>
    <property type="match status" value="1"/>
</dbReference>
<keyword evidence="3" id="KW-0238">DNA-binding</keyword>
<comment type="subcellular location">
    <subcellularLocation>
        <location evidence="1">Nucleus</location>
    </subcellularLocation>
</comment>
<dbReference type="PANTHER" id="PTHR31221">
    <property type="entry name" value="WRKY TRANSCRIPTION FACTOR PROTEIN 1-RELATED"/>
    <property type="match status" value="1"/>
</dbReference>
<feature type="region of interest" description="Disordered" evidence="6">
    <location>
        <begin position="72"/>
        <end position="92"/>
    </location>
</feature>
<feature type="compositionally biased region" description="Basic residues" evidence="6">
    <location>
        <begin position="82"/>
        <end position="92"/>
    </location>
</feature>
<protein>
    <submittedName>
        <fullName evidence="8">(wild Malaysian banana) hypothetical protein</fullName>
    </submittedName>
</protein>
<dbReference type="InterPro" id="IPR044810">
    <property type="entry name" value="WRKY_plant"/>
</dbReference>
<dbReference type="GO" id="GO:0000976">
    <property type="term" value="F:transcription cis-regulatory region binding"/>
    <property type="evidence" value="ECO:0000318"/>
    <property type="project" value="GO_Central"/>
</dbReference>
<dbReference type="Gene3D" id="2.20.25.80">
    <property type="entry name" value="WRKY domain"/>
    <property type="match status" value="1"/>
</dbReference>